<dbReference type="PANTHER" id="PTHR15012">
    <property type="entry name" value="APICAL PROTEIN/SHROOM-RELATED"/>
    <property type="match status" value="1"/>
</dbReference>
<feature type="compositionally biased region" description="Low complexity" evidence="6">
    <location>
        <begin position="1599"/>
        <end position="1608"/>
    </location>
</feature>
<evidence type="ECO:0000256" key="2">
    <source>
        <dbReference type="ARBA" id="ARBA00006469"/>
    </source>
</evidence>
<feature type="compositionally biased region" description="Low complexity" evidence="6">
    <location>
        <begin position="15"/>
        <end position="27"/>
    </location>
</feature>
<organism evidence="8 10">
    <name type="scientific">Bactrocera dorsalis</name>
    <name type="common">Oriental fruit fly</name>
    <name type="synonym">Dacus dorsalis</name>
    <dbReference type="NCBI Taxonomy" id="27457"/>
    <lineage>
        <taxon>Eukaryota</taxon>
        <taxon>Metazoa</taxon>
        <taxon>Ecdysozoa</taxon>
        <taxon>Arthropoda</taxon>
        <taxon>Hexapoda</taxon>
        <taxon>Insecta</taxon>
        <taxon>Pterygota</taxon>
        <taxon>Neoptera</taxon>
        <taxon>Endopterygota</taxon>
        <taxon>Diptera</taxon>
        <taxon>Brachycera</taxon>
        <taxon>Muscomorpha</taxon>
        <taxon>Tephritoidea</taxon>
        <taxon>Tephritidae</taxon>
        <taxon>Bactrocera</taxon>
        <taxon>Bactrocera</taxon>
    </lineage>
</organism>
<sequence length="2051" mass="221437">MSASVNSVCNTSNILNTNTNSISNNNSGIELPHNKNNVNLQNNNNSSNSKNNTCNMSNNNNNSNGGAGATLKNVNNAPTTTAPTINSNSNNNNSSGGSSNGSGKSSPANSIGGGSTNATLHANNNSNNNNNISNNNTTSISGNSSTSTSLLLRKQFIASSDASNASFSSASVAGSIQDDMSDQCSLTQAGLEEYNIRASSYYDQPAMLFHHQKQSSYAQSEGYHSYVSSSDSSSATPFLDRLRQESEMLSRQSSHHWSQNDLSSVSCASMAPSPTPLLLSTLGRDATLSGSGSSNNSVGNQQQHNNNSSESTSSTETLKWLGSMSDVSEASHATGYSAISESVSSSQLIVHSSRVLTPKRHHSESVLYLHDEHQQQQQHSPPPATQPQQQQHSPNAHVSSAKQISPTLSAREGTHSPTRLTPQTAATLLPNHRHSPSYPPVHATAAMHPYQPHPQYALRQQPQSLSHKLISALPLMDGASQSSLNASSGGDSCSIGSSTHNSKASPTLPAQMLTAPGAGEAAQSSAATTTPNSSTTVKMTAADAEPHLAPALQKPALAPKLANSNAIIEVMAVSGSGTHSPGSANAQLNASTTSLASAVSAAAALPTQSYRSNHRLFPVSTYTEKVHSNTSQFVLHPKPQYSAGLKKPAQQHQQAQKQALQLPLSAAQAAKFKSSPNSPPQPSWQTVAELINDFERTNNEPQPQKYTYMDPAKTQRVSNPALKAFQKNAVQSYFERQQQQQQQNAKEQGPMQKTYQPLSAHTQQQMPMQQQQAQQHSPSQTSLHSSATAAHQQLLRPHSYQSNMKEAAAQHQIMRSSLPNSYGAQQHHLSGQQQLALAQQHLPARQYAPPPPPPPQKPTSISHGSQEERAMGAANSYSALPTKPPSPAPPPPPPRSRSLMPHTLLRRSSSASDYAEFRDQYTRASQEKLVAQSVKNISNSEKSSFNDCGMPPPPPPPRGARPTNILPTRRTSSAAEYAAAMREKALLQQAAALAHQQHHPHQHAHAANYAQQYYQPPQPLAACNIEPGWVPERPPKNPNLRVPSPDLPPLPPSADLDTQLADEPLPPPPPELLQQQQRQQQQYYDMNASFNTSADLLPKAPSPNRRNSFAGSSTRKAYFSRSGSEMLSATKVPPLIPKKPTNIETLHAVRQHQQQQQHAQQLTAKLLLNGGMPQPQQHSPTAPPPQTLSAMANATRDAKMSSANRKRPHNPAVSGFTVPPPIMENVPQQPQQQLSSSKSPPNTNAALKSSPPPPPLMPRSMPHQTSMNNGSSNNIKARCNSKASYLPRQSLEKLNNLDPDHGSYKLTLTSNEDLVANTKPAAYDILNTHNGKMPNNLPDVLPLGAKLQPQPASPTSANASPLRYGSNNNLNTTTVSASSQQQQPMSPNCYPAYPPTQHRYSTPATMNSYNSNNVENSAGKTTNYSRSQSYDTQNNSHSGNLYHPSHASNSPTKFMSQSTMDLKRTQQLEPTLEETTAALLHESGTVLSPAQSESSLSSPCKRQLQPLSMKPLSSLGNSSDSGGGSTSGSEGRIFRAEVVTATLSTSPIAPVKSVIRKDSLRENIEKITQLQSKLMSAHQSETSLIGIYGSKTALNTTTSVPTTPTTKPENTHAQLTDDSTVKQTSDICVELTQEQNDNICKKNMENSAMDANSPQPPKSPTNAAATPTSPTANASLPQPATTVASTNTTSEDVSATQTAELNTSTESLKLVQRSEVILRVNPATTEAASQTDDELIAANNDADEHTRLTEQPQSKEDAQQQRITLQPRQRHPIEIDCEEMSQELATLLATNEKLVRILAPPTHKSPTDYVSNLYNPNVPLRPAKRDVGTSTLLRMKGHDAQEKLTVELQYAEVEVLLTNGDTESETSDLLKTKVDELMKQLNRKIRILNKEQTTLKAEAEHNDELGNSLVGKLTDKVRPIEATKCRTYIDDVGQITSLLLSLSERLARIENSLSTVSAENSAEKKSLELKRDRLLDQLAEAKRLKEDIDRRGSSVVNIVEKTLSADDFADFDYFINMKAKLIADTRDVADKIKCGEEQLNALSEALIQSDC</sequence>
<keyword evidence="4" id="KW-0206">Cytoskeleton</keyword>
<dbReference type="RefSeq" id="XP_049309455.1">
    <property type="nucleotide sequence ID" value="XM_049453498.1"/>
</dbReference>
<dbReference type="InterPro" id="IPR027685">
    <property type="entry name" value="Shroom_fam"/>
</dbReference>
<name>A0ABM3JJQ9_BACDO</name>
<feature type="region of interest" description="Disordered" evidence="6">
    <location>
        <begin position="844"/>
        <end position="916"/>
    </location>
</feature>
<gene>
    <name evidence="9 10 11 12" type="primary">LOC105229934</name>
</gene>
<feature type="region of interest" description="Disordered" evidence="6">
    <location>
        <begin position="371"/>
        <end position="403"/>
    </location>
</feature>
<evidence type="ECO:0000259" key="7">
    <source>
        <dbReference type="PROSITE" id="PS51307"/>
    </source>
</evidence>
<evidence type="ECO:0000313" key="11">
    <source>
        <dbReference type="RefSeq" id="XP_049309454.1"/>
    </source>
</evidence>
<evidence type="ECO:0000256" key="6">
    <source>
        <dbReference type="SAM" id="MobiDB-lite"/>
    </source>
</evidence>
<feature type="coiled-coil region" evidence="5">
    <location>
        <begin position="1964"/>
        <end position="1991"/>
    </location>
</feature>
<feature type="compositionally biased region" description="Pro residues" evidence="6">
    <location>
        <begin position="882"/>
        <end position="895"/>
    </location>
</feature>
<feature type="region of interest" description="Disordered" evidence="6">
    <location>
        <begin position="1599"/>
        <end position="1620"/>
    </location>
</feature>
<evidence type="ECO:0000313" key="12">
    <source>
        <dbReference type="RefSeq" id="XP_049309455.1"/>
    </source>
</evidence>
<evidence type="ECO:0000313" key="8">
    <source>
        <dbReference type="Proteomes" id="UP001652620"/>
    </source>
</evidence>
<dbReference type="Proteomes" id="UP001652620">
    <property type="component" value="Chromosome 3"/>
</dbReference>
<feature type="compositionally biased region" description="Low complexity" evidence="6">
    <location>
        <begin position="1660"/>
        <end position="1675"/>
    </location>
</feature>
<proteinExistence type="inferred from homology"/>
<keyword evidence="5" id="KW-0175">Coiled coil</keyword>
<feature type="compositionally biased region" description="Polar residues" evidence="6">
    <location>
        <begin position="936"/>
        <end position="946"/>
    </location>
</feature>
<evidence type="ECO:0000256" key="4">
    <source>
        <dbReference type="ARBA" id="ARBA00023212"/>
    </source>
</evidence>
<dbReference type="RefSeq" id="XP_049309453.1">
    <property type="nucleotide sequence ID" value="XM_049453496.1"/>
</dbReference>
<keyword evidence="8" id="KW-1185">Reference proteome</keyword>
<feature type="compositionally biased region" description="Low complexity" evidence="6">
    <location>
        <begin position="1227"/>
        <end position="1241"/>
    </location>
</feature>
<feature type="compositionally biased region" description="Pro residues" evidence="6">
    <location>
        <begin position="950"/>
        <end position="959"/>
    </location>
</feature>
<dbReference type="InterPro" id="IPR014799">
    <property type="entry name" value="ASD2_dom"/>
</dbReference>
<feature type="compositionally biased region" description="Polar residues" evidence="6">
    <location>
        <begin position="1104"/>
        <end position="1122"/>
    </location>
</feature>
<feature type="region of interest" description="Disordered" evidence="6">
    <location>
        <begin position="15"/>
        <end position="145"/>
    </location>
</feature>
<feature type="region of interest" description="Disordered" evidence="6">
    <location>
        <begin position="936"/>
        <end position="975"/>
    </location>
</feature>
<feature type="compositionally biased region" description="Low complexity" evidence="6">
    <location>
        <begin position="646"/>
        <end position="676"/>
    </location>
</feature>
<feature type="compositionally biased region" description="Low complexity" evidence="6">
    <location>
        <begin position="521"/>
        <end position="536"/>
    </location>
</feature>
<feature type="region of interest" description="Disordered" evidence="6">
    <location>
        <begin position="480"/>
        <end position="537"/>
    </location>
</feature>
<evidence type="ECO:0000313" key="9">
    <source>
        <dbReference type="RefSeq" id="XP_049309452.1"/>
    </source>
</evidence>
<feature type="compositionally biased region" description="Polar residues" evidence="6">
    <location>
        <begin position="1611"/>
        <end position="1620"/>
    </location>
</feature>
<feature type="compositionally biased region" description="Low complexity" evidence="6">
    <location>
        <begin position="487"/>
        <end position="498"/>
    </location>
</feature>
<reference evidence="9 10" key="1">
    <citation type="submission" date="2025-05" db="UniProtKB">
        <authorList>
            <consortium name="RefSeq"/>
        </authorList>
    </citation>
    <scope>IDENTIFICATION</scope>
    <source>
        <tissue evidence="9 10">Adult</tissue>
    </source>
</reference>
<protein>
    <submittedName>
        <fullName evidence="9 10">Protein Shroom isoform X2</fullName>
    </submittedName>
</protein>
<dbReference type="PANTHER" id="PTHR15012:SF32">
    <property type="entry name" value="PROTEIN SHROOM"/>
    <property type="match status" value="1"/>
</dbReference>
<dbReference type="GeneID" id="105229934"/>
<feature type="region of interest" description="Disordered" evidence="6">
    <location>
        <begin position="1508"/>
        <end position="1530"/>
    </location>
</feature>
<feature type="compositionally biased region" description="Low complexity" evidence="6">
    <location>
        <begin position="75"/>
        <end position="145"/>
    </location>
</feature>
<feature type="compositionally biased region" description="Polar residues" evidence="6">
    <location>
        <begin position="1446"/>
        <end position="1460"/>
    </location>
</feature>
<feature type="region of interest" description="Disordered" evidence="6">
    <location>
        <begin position="1093"/>
        <end position="1122"/>
    </location>
</feature>
<dbReference type="PROSITE" id="PS51307">
    <property type="entry name" value="ASD2"/>
    <property type="match status" value="1"/>
</dbReference>
<feature type="compositionally biased region" description="Low complexity" evidence="6">
    <location>
        <begin position="34"/>
        <end position="64"/>
    </location>
</feature>
<feature type="coiled-coil region" evidence="5">
    <location>
        <begin position="1871"/>
        <end position="1898"/>
    </location>
</feature>
<feature type="domain" description="ASD2" evidence="7">
    <location>
        <begin position="1771"/>
        <end position="2047"/>
    </location>
</feature>
<dbReference type="RefSeq" id="XP_049309454.1">
    <property type="nucleotide sequence ID" value="XM_049453497.1"/>
</dbReference>
<feature type="region of interest" description="Disordered" evidence="6">
    <location>
        <begin position="733"/>
        <end position="792"/>
    </location>
</feature>
<feature type="region of interest" description="Disordered" evidence="6">
    <location>
        <begin position="1193"/>
        <end position="1277"/>
    </location>
</feature>
<feature type="region of interest" description="Disordered" evidence="6">
    <location>
        <begin position="1025"/>
        <end position="1081"/>
    </location>
</feature>
<comment type="subcellular location">
    <subcellularLocation>
        <location evidence="1">Cytoplasm</location>
        <location evidence="1">Cytoskeleton</location>
    </subcellularLocation>
</comment>
<comment type="similarity">
    <text evidence="2">Belongs to the shroom family.</text>
</comment>
<feature type="compositionally biased region" description="Pro residues" evidence="6">
    <location>
        <begin position="848"/>
        <end position="857"/>
    </location>
</feature>
<feature type="compositionally biased region" description="Low complexity" evidence="6">
    <location>
        <begin position="1072"/>
        <end position="1081"/>
    </location>
</feature>
<feature type="region of interest" description="Disordered" evidence="6">
    <location>
        <begin position="1647"/>
        <end position="1701"/>
    </location>
</feature>
<feature type="region of interest" description="Disordered" evidence="6">
    <location>
        <begin position="646"/>
        <end position="684"/>
    </location>
</feature>
<feature type="compositionally biased region" description="Low complexity" evidence="6">
    <location>
        <begin position="759"/>
        <end position="782"/>
    </location>
</feature>
<evidence type="ECO:0000256" key="1">
    <source>
        <dbReference type="ARBA" id="ARBA00004245"/>
    </source>
</evidence>
<keyword evidence="3" id="KW-0963">Cytoplasm</keyword>
<feature type="compositionally biased region" description="Polar residues" evidence="6">
    <location>
        <begin position="1353"/>
        <end position="1371"/>
    </location>
</feature>
<evidence type="ECO:0000313" key="10">
    <source>
        <dbReference type="RefSeq" id="XP_049309453.1"/>
    </source>
</evidence>
<evidence type="ECO:0000256" key="5">
    <source>
        <dbReference type="SAM" id="Coils"/>
    </source>
</evidence>
<accession>A0ABM3JJQ9</accession>
<feature type="region of interest" description="Disordered" evidence="6">
    <location>
        <begin position="1345"/>
        <end position="1462"/>
    </location>
</feature>
<feature type="compositionally biased region" description="Polar residues" evidence="6">
    <location>
        <begin position="1398"/>
        <end position="1439"/>
    </location>
</feature>
<feature type="region of interest" description="Disordered" evidence="6">
    <location>
        <begin position="276"/>
        <end position="317"/>
    </location>
</feature>
<dbReference type="RefSeq" id="XP_049309452.1">
    <property type="nucleotide sequence ID" value="XM_049453495.1"/>
</dbReference>
<feature type="compositionally biased region" description="Polar residues" evidence="6">
    <location>
        <begin position="1263"/>
        <end position="1275"/>
    </location>
</feature>
<feature type="compositionally biased region" description="Low complexity" evidence="6">
    <location>
        <begin position="1372"/>
        <end position="1387"/>
    </location>
</feature>
<feature type="compositionally biased region" description="Polar residues" evidence="6">
    <location>
        <begin position="1676"/>
        <end position="1701"/>
    </location>
</feature>
<evidence type="ECO:0000256" key="3">
    <source>
        <dbReference type="ARBA" id="ARBA00022490"/>
    </source>
</evidence>
<dbReference type="Gene3D" id="6.10.250.3120">
    <property type="match status" value="1"/>
</dbReference>
<dbReference type="Pfam" id="PF08687">
    <property type="entry name" value="ASD2"/>
    <property type="match status" value="1"/>
</dbReference>
<feature type="compositionally biased region" description="Low complexity" evidence="6">
    <location>
        <begin position="289"/>
        <end position="317"/>
    </location>
</feature>